<dbReference type="SUPFAM" id="SSF50494">
    <property type="entry name" value="Trypsin-like serine proteases"/>
    <property type="match status" value="1"/>
</dbReference>
<dbReference type="GeneID" id="113493753"/>
<dbReference type="PRINTS" id="PR00722">
    <property type="entry name" value="CHYMOTRYPSIN"/>
</dbReference>
<name>A0A7E5VGV9_TRINI</name>
<evidence type="ECO:0000313" key="8">
    <source>
        <dbReference type="Proteomes" id="UP000322000"/>
    </source>
</evidence>
<keyword evidence="2" id="KW-0645">Protease</keyword>
<dbReference type="Pfam" id="PF00089">
    <property type="entry name" value="Trypsin"/>
    <property type="match status" value="1"/>
</dbReference>
<dbReference type="GO" id="GO:0004252">
    <property type="term" value="F:serine-type endopeptidase activity"/>
    <property type="evidence" value="ECO:0007669"/>
    <property type="project" value="InterPro"/>
</dbReference>
<keyword evidence="3" id="KW-0378">Hydrolase</keyword>
<dbReference type="InterPro" id="IPR001314">
    <property type="entry name" value="Peptidase_S1A"/>
</dbReference>
<dbReference type="PANTHER" id="PTHR24276:SF91">
    <property type="entry name" value="AT26814P-RELATED"/>
    <property type="match status" value="1"/>
</dbReference>
<dbReference type="InterPro" id="IPR009003">
    <property type="entry name" value="Peptidase_S1_PA"/>
</dbReference>
<protein>
    <submittedName>
        <fullName evidence="9">Coagulation factor IX-like</fullName>
    </submittedName>
</protein>
<evidence type="ECO:0000256" key="2">
    <source>
        <dbReference type="ARBA" id="ARBA00022670"/>
    </source>
</evidence>
<evidence type="ECO:0000256" key="6">
    <source>
        <dbReference type="SAM" id="Coils"/>
    </source>
</evidence>
<dbReference type="Proteomes" id="UP000322000">
    <property type="component" value="Chromosome 5"/>
</dbReference>
<evidence type="ECO:0000313" key="9">
    <source>
        <dbReference type="RefSeq" id="XP_026727558.1"/>
    </source>
</evidence>
<dbReference type="PANTHER" id="PTHR24276">
    <property type="entry name" value="POLYSERASE-RELATED"/>
    <property type="match status" value="1"/>
</dbReference>
<proteinExistence type="inferred from homology"/>
<dbReference type="InParanoid" id="A0A7E5VGV9"/>
<evidence type="ECO:0000256" key="1">
    <source>
        <dbReference type="ARBA" id="ARBA00007664"/>
    </source>
</evidence>
<dbReference type="InterPro" id="IPR043504">
    <property type="entry name" value="Peptidase_S1_PA_chymotrypsin"/>
</dbReference>
<dbReference type="InterPro" id="IPR001254">
    <property type="entry name" value="Trypsin_dom"/>
</dbReference>
<dbReference type="InterPro" id="IPR050430">
    <property type="entry name" value="Peptidase_S1"/>
</dbReference>
<dbReference type="RefSeq" id="XP_026727558.1">
    <property type="nucleotide sequence ID" value="XM_026871757.1"/>
</dbReference>
<evidence type="ECO:0000256" key="3">
    <source>
        <dbReference type="ARBA" id="ARBA00022801"/>
    </source>
</evidence>
<keyword evidence="5" id="KW-1015">Disulfide bond</keyword>
<organism evidence="8 9">
    <name type="scientific">Trichoplusia ni</name>
    <name type="common">Cabbage looper</name>
    <dbReference type="NCBI Taxonomy" id="7111"/>
    <lineage>
        <taxon>Eukaryota</taxon>
        <taxon>Metazoa</taxon>
        <taxon>Ecdysozoa</taxon>
        <taxon>Arthropoda</taxon>
        <taxon>Hexapoda</taxon>
        <taxon>Insecta</taxon>
        <taxon>Pterygota</taxon>
        <taxon>Neoptera</taxon>
        <taxon>Endopterygota</taxon>
        <taxon>Lepidoptera</taxon>
        <taxon>Glossata</taxon>
        <taxon>Ditrysia</taxon>
        <taxon>Noctuoidea</taxon>
        <taxon>Noctuidae</taxon>
        <taxon>Plusiinae</taxon>
        <taxon>Trichoplusia</taxon>
    </lineage>
</organism>
<dbReference type="CDD" id="cd00190">
    <property type="entry name" value="Tryp_SPc"/>
    <property type="match status" value="1"/>
</dbReference>
<dbReference type="Gene3D" id="2.40.10.10">
    <property type="entry name" value="Trypsin-like serine proteases"/>
    <property type="match status" value="1"/>
</dbReference>
<reference evidence="9" key="1">
    <citation type="submission" date="2025-08" db="UniProtKB">
        <authorList>
            <consortium name="RefSeq"/>
        </authorList>
    </citation>
    <scope>IDENTIFICATION</scope>
</reference>
<accession>A0A7E5VGV9</accession>
<keyword evidence="4" id="KW-0720">Serine protease</keyword>
<gene>
    <name evidence="9" type="primary">LOC113493753</name>
</gene>
<dbReference type="OrthoDB" id="546450at2759"/>
<evidence type="ECO:0000256" key="4">
    <source>
        <dbReference type="ARBA" id="ARBA00022825"/>
    </source>
</evidence>
<comment type="similarity">
    <text evidence="1">Belongs to the peptidase S1 family.</text>
</comment>
<dbReference type="FunFam" id="2.40.10.10:FF:000034">
    <property type="entry name" value="Eupolytin"/>
    <property type="match status" value="1"/>
</dbReference>
<dbReference type="SMART" id="SM00020">
    <property type="entry name" value="Tryp_SPc"/>
    <property type="match status" value="1"/>
</dbReference>
<dbReference type="InterPro" id="IPR018114">
    <property type="entry name" value="TRYPSIN_HIS"/>
</dbReference>
<keyword evidence="6" id="KW-0175">Coiled coil</keyword>
<dbReference type="PROSITE" id="PS00134">
    <property type="entry name" value="TRYPSIN_HIS"/>
    <property type="match status" value="1"/>
</dbReference>
<dbReference type="GO" id="GO:0006508">
    <property type="term" value="P:proteolysis"/>
    <property type="evidence" value="ECO:0007669"/>
    <property type="project" value="UniProtKB-KW"/>
</dbReference>
<evidence type="ECO:0000259" key="7">
    <source>
        <dbReference type="PROSITE" id="PS50240"/>
    </source>
</evidence>
<feature type="domain" description="Peptidase S1" evidence="7">
    <location>
        <begin position="142"/>
        <end position="374"/>
    </location>
</feature>
<evidence type="ECO:0000256" key="5">
    <source>
        <dbReference type="ARBA" id="ARBA00023157"/>
    </source>
</evidence>
<dbReference type="AlphaFoldDB" id="A0A7E5VGV9"/>
<keyword evidence="8" id="KW-1185">Reference proteome</keyword>
<dbReference type="KEGG" id="tnl:113493753"/>
<sequence length="525" mass="59603">MIKHISEDLIKRVFISIVVNNVVAAATSEITVDEDGMYRTKDDSITIYSDNPMYSLQQGILRTKEEIENDEDIKTLLEEKYKFKNDETSTRYKIAREERTGFPGSNTTPVSIGDRRSQPVFPENHDERHIAWAFRSYAVRRIVGGMETSISMYPYNVAISRNAKHWCGGSIIDEQWVLTAGHCLESAFDGDKRKLQPFIIRAGSSFHNRGGYQARVNKVFFPHEYVPGNADFDYSLIRLDRPMPIGRNIAVLNLPSKDYLMKENDILIVTGWGSTDESGYGHIPDRVRFVPVPVMRLEDCQKSYRFYITPRMLCAGYATGGKDACNHDSGGPAVRDGVLLGIVSFGGKQCGDPRSPGVYSRVSEITEWVEDTITNNEAHTVPELLPKIQKARQREKELQKFKARVEDKKNKIKTWLRETLKSPTFIELAKKKLKEAGFHTRRTNDYNALNVSNIDDKTIDEINLTNMINDRIIEDGDGTESDKLLRTLALHEVMLNDHSSEMFPHRTPEDGSDSVESFIAYISGT</sequence>
<feature type="coiled-coil region" evidence="6">
    <location>
        <begin position="388"/>
        <end position="418"/>
    </location>
</feature>
<dbReference type="PROSITE" id="PS50240">
    <property type="entry name" value="TRYPSIN_DOM"/>
    <property type="match status" value="1"/>
</dbReference>